<evidence type="ECO:0000313" key="3">
    <source>
        <dbReference type="Proteomes" id="UP000078516"/>
    </source>
</evidence>
<accession>A0A179EVM5</accession>
<dbReference type="PATRIC" id="fig|417368.6.peg.123"/>
<dbReference type="InterPro" id="IPR021701">
    <property type="entry name" value="DUF3284"/>
</dbReference>
<dbReference type="EMBL" id="BJUG01000003">
    <property type="protein sequence ID" value="GEK36452.1"/>
    <property type="molecule type" value="Genomic_DNA"/>
</dbReference>
<evidence type="ECO:0000313" key="2">
    <source>
        <dbReference type="EMBL" id="OAQ56939.1"/>
    </source>
</evidence>
<dbReference type="RefSeq" id="WP_067480615.1">
    <property type="nucleotide sequence ID" value="NZ_BJUG01000003.1"/>
</dbReference>
<dbReference type="Proteomes" id="UP000321361">
    <property type="component" value="Unassembled WGS sequence"/>
</dbReference>
<proteinExistence type="predicted"/>
<reference evidence="2 3" key="1">
    <citation type="submission" date="2016-04" db="EMBL/GenBank/DDBJ databases">
        <title>Draft genome of an Enterococcus thailandicus strain isolated from bovine feces.</title>
        <authorList>
            <person name="Beukers A.G."/>
            <person name="Zaheer R."/>
            <person name="Goji N."/>
            <person name="Cook S.R."/>
            <person name="Amoako K."/>
            <person name="Chaves A.V."/>
            <person name="Ward M.P."/>
            <person name="Mcallister T.A."/>
        </authorList>
    </citation>
    <scope>NUCLEOTIDE SEQUENCE [LARGE SCALE GENOMIC DNA]</scope>
    <source>
        <strain evidence="2 3">F0711D 46</strain>
    </source>
</reference>
<sequence>MELTKKLNIPASFFYDKVMDSVLFDVRKATGKSITRKQLNNFEYVKVFSKSSRARIKIEEVIENQSYKFRTSTTKNDFVVHYQIKPIDDSSCEIRYTEQMTSHGVLQKLNDMVLGTILMYFKRRQFKKMLTMIEETY</sequence>
<dbReference type="GeneID" id="77487698"/>
<comment type="caution">
    <text evidence="2">The sequence shown here is derived from an EMBL/GenBank/DDBJ whole genome shotgun (WGS) entry which is preliminary data.</text>
</comment>
<protein>
    <submittedName>
        <fullName evidence="2">Uncharacterized protein</fullName>
    </submittedName>
</protein>
<dbReference type="OrthoDB" id="2361512at2"/>
<reference evidence="1 4" key="2">
    <citation type="submission" date="2019-07" db="EMBL/GenBank/DDBJ databases">
        <title>Whole genome shotgun sequence of Enterococcus thailandicus NBRC 101867.</title>
        <authorList>
            <person name="Hosoyama A."/>
            <person name="Uohara A."/>
            <person name="Ohji S."/>
            <person name="Ichikawa N."/>
        </authorList>
    </citation>
    <scope>NUCLEOTIDE SEQUENCE [LARGE SCALE GENOMIC DNA]</scope>
    <source>
        <strain evidence="1 4">NBRC 101867</strain>
    </source>
</reference>
<name>A0A179EVM5_ENTTH</name>
<organism evidence="2 3">
    <name type="scientific">Enterococcus thailandicus</name>
    <dbReference type="NCBI Taxonomy" id="417368"/>
    <lineage>
        <taxon>Bacteria</taxon>
        <taxon>Bacillati</taxon>
        <taxon>Bacillota</taxon>
        <taxon>Bacilli</taxon>
        <taxon>Lactobacillales</taxon>
        <taxon>Enterococcaceae</taxon>
        <taxon>Enterococcus</taxon>
    </lineage>
</organism>
<keyword evidence="3" id="KW-1185">Reference proteome</keyword>
<evidence type="ECO:0000313" key="4">
    <source>
        <dbReference type="Proteomes" id="UP000321361"/>
    </source>
</evidence>
<dbReference type="KEGG" id="eth:CK496_08595"/>
<dbReference type="EMBL" id="LWMN01000001">
    <property type="protein sequence ID" value="OAQ56939.1"/>
    <property type="molecule type" value="Genomic_DNA"/>
</dbReference>
<dbReference type="AlphaFoldDB" id="A0A179EVM5"/>
<dbReference type="Proteomes" id="UP000078516">
    <property type="component" value="Unassembled WGS sequence"/>
</dbReference>
<gene>
    <name evidence="2" type="ORF">A6E74_00770</name>
    <name evidence="1" type="ORF">ETH01_07390</name>
</gene>
<dbReference type="SUPFAM" id="SSF55961">
    <property type="entry name" value="Bet v1-like"/>
    <property type="match status" value="1"/>
</dbReference>
<dbReference type="Pfam" id="PF11687">
    <property type="entry name" value="DUF3284"/>
    <property type="match status" value="1"/>
</dbReference>
<evidence type="ECO:0000313" key="1">
    <source>
        <dbReference type="EMBL" id="GEK36452.1"/>
    </source>
</evidence>